<dbReference type="GO" id="GO:0016740">
    <property type="term" value="F:transferase activity"/>
    <property type="evidence" value="ECO:0007669"/>
    <property type="project" value="UniProtKB-KW"/>
</dbReference>
<name>A0A1Q5PJK2_9ACTO</name>
<evidence type="ECO:0000259" key="1">
    <source>
        <dbReference type="Pfam" id="PF00814"/>
    </source>
</evidence>
<gene>
    <name evidence="2" type="ORF">BM477_07720</name>
</gene>
<proteinExistence type="predicted"/>
<keyword evidence="2" id="KW-0808">Transferase</keyword>
<evidence type="ECO:0000313" key="2">
    <source>
        <dbReference type="EMBL" id="OKL46055.1"/>
    </source>
</evidence>
<protein>
    <submittedName>
        <fullName evidence="2">tRNA (Adenosine(37)-N6)-threonylcarbamoyltransferase complex dimerization subunit type 1 TsaB</fullName>
    </submittedName>
</protein>
<feature type="domain" description="Gcp-like" evidence="1">
    <location>
        <begin position="33"/>
        <end position="152"/>
    </location>
</feature>
<dbReference type="EMBL" id="MPDM01000010">
    <property type="protein sequence ID" value="OKL46055.1"/>
    <property type="molecule type" value="Genomic_DNA"/>
</dbReference>
<evidence type="ECO:0000313" key="3">
    <source>
        <dbReference type="Proteomes" id="UP000186465"/>
    </source>
</evidence>
<sequence length="225" mass="23378">MTKFLCIDTSAGSAVALVEDGEVLARDYSADPRAHAEHLAGMIRKVCGVNDNGPLLGRFNVVVVGRGPAPYTGLRAGLITARVLAKATGAALYGLSSLEILGRSALGHVSSGEVMACSDARRKEVYAAHLTAVGEDDIRLLGDYLVAPATEVAAVAEEAGVPAAGPGADLYAEAFSHRLGEVQLDVAAAARIVSARLVANPELELGTEPLYLRRPDVHMPKAGQK</sequence>
<dbReference type="InterPro" id="IPR022496">
    <property type="entry name" value="T6A_TsaB"/>
</dbReference>
<dbReference type="NCBIfam" id="TIGR03725">
    <property type="entry name" value="T6A_YeaZ"/>
    <property type="match status" value="1"/>
</dbReference>
<keyword evidence="3" id="KW-1185">Reference proteome</keyword>
<dbReference type="InterPro" id="IPR000905">
    <property type="entry name" value="Gcp-like_dom"/>
</dbReference>
<comment type="caution">
    <text evidence="2">The sequence shown here is derived from an EMBL/GenBank/DDBJ whole genome shotgun (WGS) entry which is preliminary data.</text>
</comment>
<dbReference type="Gene3D" id="3.30.420.40">
    <property type="match status" value="2"/>
</dbReference>
<dbReference type="OrthoDB" id="9809995at2"/>
<dbReference type="Pfam" id="PF00814">
    <property type="entry name" value="TsaD"/>
    <property type="match status" value="1"/>
</dbReference>
<organism evidence="2 3">
    <name type="scientific">Boudabousia marimammalium</name>
    <dbReference type="NCBI Taxonomy" id="156892"/>
    <lineage>
        <taxon>Bacteria</taxon>
        <taxon>Bacillati</taxon>
        <taxon>Actinomycetota</taxon>
        <taxon>Actinomycetes</taxon>
        <taxon>Actinomycetales</taxon>
        <taxon>Actinomycetaceae</taxon>
        <taxon>Boudabousia</taxon>
    </lineage>
</organism>
<dbReference type="SUPFAM" id="SSF53067">
    <property type="entry name" value="Actin-like ATPase domain"/>
    <property type="match status" value="2"/>
</dbReference>
<dbReference type="GO" id="GO:0002949">
    <property type="term" value="P:tRNA threonylcarbamoyladenosine modification"/>
    <property type="evidence" value="ECO:0007669"/>
    <property type="project" value="InterPro"/>
</dbReference>
<dbReference type="STRING" id="156892.BM477_07720"/>
<accession>A0A1Q5PJK2</accession>
<dbReference type="InterPro" id="IPR043129">
    <property type="entry name" value="ATPase_NBD"/>
</dbReference>
<dbReference type="RefSeq" id="WP_075362121.1">
    <property type="nucleotide sequence ID" value="NZ_MPDM01000010.1"/>
</dbReference>
<dbReference type="Proteomes" id="UP000186465">
    <property type="component" value="Unassembled WGS sequence"/>
</dbReference>
<dbReference type="AlphaFoldDB" id="A0A1Q5PJK2"/>
<reference evidence="3" key="1">
    <citation type="submission" date="2016-11" db="EMBL/GenBank/DDBJ databases">
        <title>Actinomyces gypaetusis sp. nov. isolated from Gypaetus barbatus in Qinghai Tibet Plateau China.</title>
        <authorList>
            <person name="Meng X."/>
        </authorList>
    </citation>
    <scope>NUCLEOTIDE SEQUENCE [LARGE SCALE GENOMIC DNA]</scope>
    <source>
        <strain evidence="3">DSM 15383</strain>
    </source>
</reference>